<dbReference type="PANTHER" id="PTHR36436:SF6">
    <property type="entry name" value="SLL5081 PROTEIN"/>
    <property type="match status" value="1"/>
</dbReference>
<dbReference type="Pfam" id="PF09234">
    <property type="entry name" value="DUF1963"/>
    <property type="match status" value="1"/>
</dbReference>
<organism evidence="1 2">
    <name type="scientific">Rubritalea halochordaticola</name>
    <dbReference type="NCBI Taxonomy" id="714537"/>
    <lineage>
        <taxon>Bacteria</taxon>
        <taxon>Pseudomonadati</taxon>
        <taxon>Verrucomicrobiota</taxon>
        <taxon>Verrucomicrobiia</taxon>
        <taxon>Verrucomicrobiales</taxon>
        <taxon>Rubritaleaceae</taxon>
        <taxon>Rubritalea</taxon>
    </lineage>
</organism>
<protein>
    <recommendedName>
        <fullName evidence="3">DUF1963 domain-containing protein</fullName>
    </recommendedName>
</protein>
<dbReference type="InterPro" id="IPR035948">
    <property type="entry name" value="YwqG-like_sf"/>
</dbReference>
<keyword evidence="2" id="KW-1185">Reference proteome</keyword>
<dbReference type="SUPFAM" id="SSF103032">
    <property type="entry name" value="Hypothetical protein YwqG"/>
    <property type="match status" value="1"/>
</dbReference>
<accession>A0ABP9V0L7</accession>
<dbReference type="Proteomes" id="UP001424741">
    <property type="component" value="Unassembled WGS sequence"/>
</dbReference>
<dbReference type="PANTHER" id="PTHR36436">
    <property type="entry name" value="SLL5081 PROTEIN"/>
    <property type="match status" value="1"/>
</dbReference>
<proteinExistence type="predicted"/>
<evidence type="ECO:0000313" key="1">
    <source>
        <dbReference type="EMBL" id="GAA5496233.1"/>
    </source>
</evidence>
<dbReference type="Gene3D" id="2.30.320.10">
    <property type="entry name" value="YwqG-like"/>
    <property type="match status" value="1"/>
</dbReference>
<name>A0ABP9V0L7_9BACT</name>
<comment type="caution">
    <text evidence="1">The sequence shown here is derived from an EMBL/GenBank/DDBJ whole genome shotgun (WGS) entry which is preliminary data.</text>
</comment>
<evidence type="ECO:0008006" key="3">
    <source>
        <dbReference type="Google" id="ProtNLM"/>
    </source>
</evidence>
<dbReference type="RefSeq" id="WP_346188932.1">
    <property type="nucleotide sequence ID" value="NZ_BAABRL010000007.1"/>
</dbReference>
<evidence type="ECO:0000313" key="2">
    <source>
        <dbReference type="Proteomes" id="UP001424741"/>
    </source>
</evidence>
<reference evidence="1 2" key="1">
    <citation type="submission" date="2024-02" db="EMBL/GenBank/DDBJ databases">
        <title>Rubritalea halochordaticola NBRC 107102.</title>
        <authorList>
            <person name="Ichikawa N."/>
            <person name="Katano-Makiyama Y."/>
            <person name="Hidaka K."/>
        </authorList>
    </citation>
    <scope>NUCLEOTIDE SEQUENCE [LARGE SCALE GENOMIC DNA]</scope>
    <source>
        <strain evidence="1 2">NBRC 107102</strain>
    </source>
</reference>
<dbReference type="EMBL" id="BAABRL010000007">
    <property type="protein sequence ID" value="GAA5496233.1"/>
    <property type="molecule type" value="Genomic_DNA"/>
</dbReference>
<gene>
    <name evidence="1" type="ORF">Rhal01_02416</name>
</gene>
<sequence length="268" mass="30465">MIESDLYKRLATDYGKPAMQLLPSEVVTESYFGGEPATAAPIEWPRKDGRPLSFLGQLDLKSLSLVDVAPWLPAEGRLLFFFDMDESPWGFEPDDKGGFIVIHDIGEGRLSKVEMPEDLEEEFRLPGLKYLKGRCYTSIPSDERMGEMGGELSEEDEDEYYELHAELFDQEPQHQIGGYPVPVQGDMMEEECQLASGGVYCGNAEEHESELAQQLRAQENDWSLLLQMDTDDDLEIMWGDSGMLYFWVRESDARAGDFTNIWMVLQCC</sequence>
<dbReference type="InterPro" id="IPR015315">
    <property type="entry name" value="DUF1963"/>
</dbReference>